<reference evidence="2 3" key="1">
    <citation type="submission" date="2020-08" db="EMBL/GenBank/DDBJ databases">
        <title>Genomic Encyclopedia of Type Strains, Phase IV (KMG-IV): sequencing the most valuable type-strain genomes for metagenomic binning, comparative biology and taxonomic classification.</title>
        <authorList>
            <person name="Goeker M."/>
        </authorList>
    </citation>
    <scope>NUCLEOTIDE SEQUENCE [LARGE SCALE GENOMIC DNA]</scope>
    <source>
        <strain evidence="2 3">DSM 29007</strain>
    </source>
</reference>
<dbReference type="Gene3D" id="2.40.160.20">
    <property type="match status" value="1"/>
</dbReference>
<accession>A0A841GPC2</accession>
<dbReference type="AlphaFoldDB" id="A0A841GPC2"/>
<dbReference type="EMBL" id="JACHIA010000001">
    <property type="protein sequence ID" value="MBB6068780.1"/>
    <property type="molecule type" value="Genomic_DNA"/>
</dbReference>
<protein>
    <recommendedName>
        <fullName evidence="4">Outer membrane protein beta-barrel domain-containing protein</fullName>
    </recommendedName>
</protein>
<sequence length="492" mass="52991">MPRHTLSAVLALSVLSALPAAAQGLAPSIPVEVFAGRLDFNSDLDLPDQELAGVRLGLDLASYIGVRGYYWRGLNGDRDGWAPLQSYGAEAQLNLNAGNGLTPFLIGGAGRIDFMDGYADSALVQPDDRDAFIAGGGLRLDVGRLGIVAAARDYLFERDAESGDDLISNIQYSAGLAFRLGGRGRREPVMATLPRVIRQTPDTVYVSRDATGRVHTEEAQNFVTIPVPKEGEIYLRYGPADSTGVSRAPRVQAGAPTQGDLEAVRARLVADLQPVLRQMLESERAQIREMIRQELDRMPSAGLSADAEQRLLENLEARLALRMRDELGRPLVVDTAGRVVAVRPADGARRFQPGIREVRPYLGGNVDDPTQFIAGVRLDMGPFDAARPRLRLVPDASIGIGHGTAAVMIAAHAQYDVFPLNLGGRVVEPYVYAGPGALFFGDPPRGRAKAEAVLNAGYGVSTALPGDRGRFFVEHQGVDLFDLNRVLVGLRL</sequence>
<keyword evidence="1" id="KW-0732">Signal</keyword>
<keyword evidence="3" id="KW-1185">Reference proteome</keyword>
<dbReference type="Proteomes" id="UP000582837">
    <property type="component" value="Unassembled WGS sequence"/>
</dbReference>
<evidence type="ECO:0000256" key="1">
    <source>
        <dbReference type="SAM" id="SignalP"/>
    </source>
</evidence>
<evidence type="ECO:0000313" key="3">
    <source>
        <dbReference type="Proteomes" id="UP000582837"/>
    </source>
</evidence>
<evidence type="ECO:0008006" key="4">
    <source>
        <dbReference type="Google" id="ProtNLM"/>
    </source>
</evidence>
<name>A0A841GPC2_9BACT</name>
<dbReference type="RefSeq" id="WP_170031159.1">
    <property type="nucleotide sequence ID" value="NZ_JABDTL010000001.1"/>
</dbReference>
<dbReference type="SUPFAM" id="SSF56925">
    <property type="entry name" value="OMPA-like"/>
    <property type="match status" value="1"/>
</dbReference>
<feature type="signal peptide" evidence="1">
    <location>
        <begin position="1"/>
        <end position="22"/>
    </location>
</feature>
<organism evidence="2 3">
    <name type="scientific">Longimicrobium terrae</name>
    <dbReference type="NCBI Taxonomy" id="1639882"/>
    <lineage>
        <taxon>Bacteria</taxon>
        <taxon>Pseudomonadati</taxon>
        <taxon>Gemmatimonadota</taxon>
        <taxon>Longimicrobiia</taxon>
        <taxon>Longimicrobiales</taxon>
        <taxon>Longimicrobiaceae</taxon>
        <taxon>Longimicrobium</taxon>
    </lineage>
</organism>
<gene>
    <name evidence="2" type="ORF">HNQ61_000391</name>
</gene>
<comment type="caution">
    <text evidence="2">The sequence shown here is derived from an EMBL/GenBank/DDBJ whole genome shotgun (WGS) entry which is preliminary data.</text>
</comment>
<dbReference type="InterPro" id="IPR011250">
    <property type="entry name" value="OMP/PagP_B-barrel"/>
</dbReference>
<evidence type="ECO:0000313" key="2">
    <source>
        <dbReference type="EMBL" id="MBB6068780.1"/>
    </source>
</evidence>
<feature type="chain" id="PRO_5032879561" description="Outer membrane protein beta-barrel domain-containing protein" evidence="1">
    <location>
        <begin position="23"/>
        <end position="492"/>
    </location>
</feature>
<proteinExistence type="predicted"/>